<accession>A0A7D8UX11</accession>
<dbReference type="Proteomes" id="UP000473826">
    <property type="component" value="Unassembled WGS sequence"/>
</dbReference>
<dbReference type="OrthoDB" id="428260at2759"/>
<feature type="domain" description="Beta-lactamase-related" evidence="1">
    <location>
        <begin position="18"/>
        <end position="404"/>
    </location>
</feature>
<name>A0A7D8UX11_VANHU</name>
<evidence type="ECO:0000313" key="3">
    <source>
        <dbReference type="Proteomes" id="UP000473826"/>
    </source>
</evidence>
<proteinExistence type="predicted"/>
<dbReference type="InterPro" id="IPR012338">
    <property type="entry name" value="Beta-lactam/transpept-like"/>
</dbReference>
<dbReference type="SUPFAM" id="SSF56601">
    <property type="entry name" value="beta-lactamase/transpeptidase-like"/>
    <property type="match status" value="1"/>
</dbReference>
<dbReference type="InterPro" id="IPR050789">
    <property type="entry name" value="Diverse_Enzym_Activities"/>
</dbReference>
<sequence>MTHSTPPHLTAEGKAALDALLHAEVASRTVPALTFGATSADGELYFAQAGERVLGHPDKGQVDADTVMSYHSCTKLMTTTAVLQLVDAGVLSLCDPAVVERYAPELCALPILHGYSGDGEAILSERSTPLTLTHLLTHTSSMTYAFNNENTARWVAERGVPSYFEHGAGVAGFAVPLAFEPGSSWTYGMGIDWAGIIVERASGRTLEEYFAEHIWRPLGITSMTFLPSQAHLDRLQKVQTRDEGGRLVPSAPLRPIVANPTIKQLAGGGGVMGTARDYLTFLRGILASGRPSSGTGATPALFSRAAFRDVKAVYAALEKTTTTQGYHDPAHTANGAQGLGHSVGLVLNSADSVHGRRGGSGCWDGAAKTQYWIDPATGIAGICFTQLLTPNPDPFMGTYNRFERALYDALE</sequence>
<keyword evidence="3" id="KW-1185">Reference proteome</keyword>
<dbReference type="EMBL" id="QKWK01000010">
    <property type="protein sequence ID" value="TXT06177.1"/>
    <property type="molecule type" value="Genomic_DNA"/>
</dbReference>
<reference evidence="2 3" key="1">
    <citation type="journal article" date="2019" name="PLoS Genet.">
        <title>Convergent evolution of linked mating-type loci in basidiomycete fungi.</title>
        <authorList>
            <person name="Sun S."/>
            <person name="Coelho M.A."/>
            <person name="Heitman J."/>
            <person name="Nowrousian M."/>
        </authorList>
    </citation>
    <scope>NUCLEOTIDE SEQUENCE [LARGE SCALE GENOMIC DNA]</scope>
    <source>
        <strain evidence="2 3">CBS 4282</strain>
    </source>
</reference>
<gene>
    <name evidence="2" type="ORF">VHUM_03650</name>
</gene>
<comment type="caution">
    <text evidence="2">The sequence shown here is derived from an EMBL/GenBank/DDBJ whole genome shotgun (WGS) entry which is preliminary data.</text>
</comment>
<protein>
    <recommendedName>
        <fullName evidence="1">Beta-lactamase-related domain-containing protein</fullName>
    </recommendedName>
</protein>
<dbReference type="PANTHER" id="PTHR43283:SF3">
    <property type="entry name" value="BETA-LACTAMASE FAMILY PROTEIN (AFU_ORTHOLOGUE AFUA_5G07500)"/>
    <property type="match status" value="1"/>
</dbReference>
<evidence type="ECO:0000313" key="2">
    <source>
        <dbReference type="EMBL" id="TXT06177.1"/>
    </source>
</evidence>
<dbReference type="AlphaFoldDB" id="A0A7D8UX11"/>
<dbReference type="InterPro" id="IPR001466">
    <property type="entry name" value="Beta-lactam-related"/>
</dbReference>
<dbReference type="Gene3D" id="3.40.710.10">
    <property type="entry name" value="DD-peptidase/beta-lactamase superfamily"/>
    <property type="match status" value="1"/>
</dbReference>
<dbReference type="PANTHER" id="PTHR43283">
    <property type="entry name" value="BETA-LACTAMASE-RELATED"/>
    <property type="match status" value="1"/>
</dbReference>
<evidence type="ECO:0000259" key="1">
    <source>
        <dbReference type="Pfam" id="PF00144"/>
    </source>
</evidence>
<dbReference type="Pfam" id="PF00144">
    <property type="entry name" value="Beta-lactamase"/>
    <property type="match status" value="1"/>
</dbReference>
<organism evidence="2 3">
    <name type="scientific">Vanrija humicola</name>
    <name type="common">Yeast</name>
    <name type="synonym">Cryptococcus humicola</name>
    <dbReference type="NCBI Taxonomy" id="5417"/>
    <lineage>
        <taxon>Eukaryota</taxon>
        <taxon>Fungi</taxon>
        <taxon>Dikarya</taxon>
        <taxon>Basidiomycota</taxon>
        <taxon>Agaricomycotina</taxon>
        <taxon>Tremellomycetes</taxon>
        <taxon>Trichosporonales</taxon>
        <taxon>Trichosporonaceae</taxon>
        <taxon>Vanrija</taxon>
    </lineage>
</organism>